<organism evidence="7 8">
    <name type="scientific">Salinivirga cyanobacteriivorans</name>
    <dbReference type="NCBI Taxonomy" id="1307839"/>
    <lineage>
        <taxon>Bacteria</taxon>
        <taxon>Pseudomonadati</taxon>
        <taxon>Bacteroidota</taxon>
        <taxon>Bacteroidia</taxon>
        <taxon>Bacteroidales</taxon>
        <taxon>Salinivirgaceae</taxon>
        <taxon>Salinivirga</taxon>
    </lineage>
</organism>
<evidence type="ECO:0000256" key="5">
    <source>
        <dbReference type="ARBA" id="ARBA00049534"/>
    </source>
</evidence>
<dbReference type="STRING" id="1307839.L21SP5_03820"/>
<feature type="binding site" evidence="6">
    <location>
        <position position="157"/>
    </location>
    <ligand>
        <name>substrate</name>
    </ligand>
</feature>
<dbReference type="RefSeq" id="WP_057954684.1">
    <property type="nucleotide sequence ID" value="NZ_CP013118.1"/>
</dbReference>
<dbReference type="Pfam" id="PF04960">
    <property type="entry name" value="Glutaminase"/>
    <property type="match status" value="1"/>
</dbReference>
<feature type="binding site" evidence="6">
    <location>
        <position position="258"/>
    </location>
    <ligand>
        <name>substrate</name>
    </ligand>
</feature>
<comment type="subunit">
    <text evidence="2 6">Homotetramer.</text>
</comment>
<dbReference type="SUPFAM" id="SSF56601">
    <property type="entry name" value="beta-lactamase/transpeptidase-like"/>
    <property type="match status" value="1"/>
</dbReference>
<feature type="binding site" evidence="6">
    <location>
        <position position="63"/>
    </location>
    <ligand>
        <name>substrate</name>
    </ligand>
</feature>
<feature type="binding site" evidence="6">
    <location>
        <position position="164"/>
    </location>
    <ligand>
        <name>substrate</name>
    </ligand>
</feature>
<accession>A0A0S2I5G7</accession>
<proteinExistence type="inferred from homology"/>
<protein>
    <recommendedName>
        <fullName evidence="3 6">Glutaminase</fullName>
        <ecNumber evidence="3 6">3.5.1.2</ecNumber>
    </recommendedName>
</protein>
<dbReference type="OrthoDB" id="9788822at2"/>
<dbReference type="PANTHER" id="PTHR12544:SF29">
    <property type="entry name" value="GLUTAMINASE"/>
    <property type="match status" value="1"/>
</dbReference>
<evidence type="ECO:0000256" key="2">
    <source>
        <dbReference type="ARBA" id="ARBA00011881"/>
    </source>
</evidence>
<evidence type="ECO:0000256" key="1">
    <source>
        <dbReference type="ARBA" id="ARBA00011076"/>
    </source>
</evidence>
<dbReference type="PATRIC" id="fig|1307839.3.peg.4079"/>
<evidence type="ECO:0000256" key="4">
    <source>
        <dbReference type="ARBA" id="ARBA00022801"/>
    </source>
</evidence>
<reference evidence="7 8" key="1">
    <citation type="submission" date="2015-11" db="EMBL/GenBank/DDBJ databases">
        <title>Description and complete genome sequence of a novel strain predominating in hypersaline microbial mats and representing a new family of the Bacteriodetes phylum.</title>
        <authorList>
            <person name="Spring S."/>
            <person name="Bunk B."/>
            <person name="Sproer C."/>
            <person name="Klenk H.-P."/>
        </authorList>
    </citation>
    <scope>NUCLEOTIDE SEQUENCE [LARGE SCALE GENOMIC DNA]</scope>
    <source>
        <strain evidence="7 8">L21-Spi-D4</strain>
    </source>
</reference>
<dbReference type="NCBIfam" id="NF002133">
    <property type="entry name" value="PRK00971.1-2"/>
    <property type="match status" value="1"/>
</dbReference>
<feature type="binding site" evidence="6">
    <location>
        <position position="113"/>
    </location>
    <ligand>
        <name>substrate</name>
    </ligand>
</feature>
<feature type="binding site" evidence="6">
    <location>
        <position position="240"/>
    </location>
    <ligand>
        <name>substrate</name>
    </ligand>
</feature>
<dbReference type="InterPro" id="IPR012338">
    <property type="entry name" value="Beta-lactam/transpept-like"/>
</dbReference>
<evidence type="ECO:0000313" key="8">
    <source>
        <dbReference type="Proteomes" id="UP000064893"/>
    </source>
</evidence>
<comment type="catalytic activity">
    <reaction evidence="5 6">
        <text>L-glutamine + H2O = L-glutamate + NH4(+)</text>
        <dbReference type="Rhea" id="RHEA:15889"/>
        <dbReference type="ChEBI" id="CHEBI:15377"/>
        <dbReference type="ChEBI" id="CHEBI:28938"/>
        <dbReference type="ChEBI" id="CHEBI:29985"/>
        <dbReference type="ChEBI" id="CHEBI:58359"/>
        <dbReference type="EC" id="3.5.1.2"/>
    </reaction>
</comment>
<dbReference type="PANTHER" id="PTHR12544">
    <property type="entry name" value="GLUTAMINASE"/>
    <property type="match status" value="1"/>
</dbReference>
<keyword evidence="6" id="KW-0007">Acetylation</keyword>
<dbReference type="Proteomes" id="UP000064893">
    <property type="component" value="Chromosome"/>
</dbReference>
<dbReference type="GO" id="GO:0006537">
    <property type="term" value="P:glutamate biosynthetic process"/>
    <property type="evidence" value="ECO:0007669"/>
    <property type="project" value="TreeGrafter"/>
</dbReference>
<dbReference type="GO" id="GO:0006543">
    <property type="term" value="P:L-glutamine catabolic process"/>
    <property type="evidence" value="ECO:0007669"/>
    <property type="project" value="TreeGrafter"/>
</dbReference>
<name>A0A0S2I5G7_9BACT</name>
<feature type="binding site" evidence="6">
    <location>
        <position position="188"/>
    </location>
    <ligand>
        <name>substrate</name>
    </ligand>
</feature>
<gene>
    <name evidence="7" type="primary">glsA2</name>
    <name evidence="6" type="synonym">glsA</name>
    <name evidence="7" type="ORF">L21SP5_03820</name>
</gene>
<comment type="similarity">
    <text evidence="1 6">Belongs to the glutaminase family.</text>
</comment>
<keyword evidence="4 6" id="KW-0378">Hydrolase</keyword>
<dbReference type="NCBIfam" id="NF002132">
    <property type="entry name" value="PRK00971.1-1"/>
    <property type="match status" value="1"/>
</dbReference>
<dbReference type="FunFam" id="3.40.710.10:FF:000005">
    <property type="entry name" value="Glutaminase"/>
    <property type="match status" value="1"/>
</dbReference>
<dbReference type="InterPro" id="IPR015868">
    <property type="entry name" value="Glutaminase"/>
</dbReference>
<dbReference type="EC" id="3.5.1.2" evidence="3 6"/>
<evidence type="ECO:0000256" key="3">
    <source>
        <dbReference type="ARBA" id="ARBA00012918"/>
    </source>
</evidence>
<dbReference type="Gene3D" id="3.40.710.10">
    <property type="entry name" value="DD-peptidase/beta-lactamase superfamily"/>
    <property type="match status" value="1"/>
</dbReference>
<dbReference type="NCBIfam" id="TIGR03814">
    <property type="entry name" value="Gln_ase"/>
    <property type="match status" value="1"/>
</dbReference>
<dbReference type="EMBL" id="CP013118">
    <property type="protein sequence ID" value="ALO17413.1"/>
    <property type="molecule type" value="Genomic_DNA"/>
</dbReference>
<keyword evidence="8" id="KW-1185">Reference proteome</keyword>
<dbReference type="GO" id="GO:0004359">
    <property type="term" value="F:glutaminase activity"/>
    <property type="evidence" value="ECO:0007669"/>
    <property type="project" value="UniProtKB-UniRule"/>
</dbReference>
<evidence type="ECO:0000313" key="7">
    <source>
        <dbReference type="EMBL" id="ALO17413.1"/>
    </source>
</evidence>
<evidence type="ECO:0000256" key="6">
    <source>
        <dbReference type="HAMAP-Rule" id="MF_00313"/>
    </source>
</evidence>
<dbReference type="AlphaFoldDB" id="A0A0S2I5G7"/>
<dbReference type="HAMAP" id="MF_00313">
    <property type="entry name" value="Glutaminase"/>
    <property type="match status" value="1"/>
</dbReference>
<sequence length="304" mass="33158">MDYQKILESIAEEVKPLVKKGKVADYIPALAKVDINQFAMSVITIDGAEFHTGDTKMNFSIQSISKVFTFALAFRELQDRIWSRVGREPSGNPFNSLIQLEKENGIPRNPFINAGALVITDMLFDIADNPRQKLLETIKLLSGGADISYNKLIAESERANGFRNAALANFLKSHQNIKHDIEEVLNLYFCHCSIEMNTRELAKSFLFLANGGVNPEDNHQILTLSQSKRLNAMMTTCGSYDEAGDFAFRVGLPGKSGVGGGIAAVIPGKLAVAVWSPGLNAKGNSLAGIKALELFTTKTGVSVF</sequence>
<dbReference type="KEGG" id="blq:L21SP5_03820"/>